<feature type="domain" description="Beta-lactamase class A catalytic" evidence="3">
    <location>
        <begin position="80"/>
        <end position="299"/>
    </location>
</feature>
<evidence type="ECO:0000256" key="1">
    <source>
        <dbReference type="SAM" id="MobiDB-lite"/>
    </source>
</evidence>
<keyword evidence="5" id="KW-1185">Reference proteome</keyword>
<feature type="chain" id="PRO_5039159997" evidence="2">
    <location>
        <begin position="26"/>
        <end position="328"/>
    </location>
</feature>
<keyword evidence="2" id="KW-0732">Signal</keyword>
<evidence type="ECO:0000259" key="3">
    <source>
        <dbReference type="Pfam" id="PF13354"/>
    </source>
</evidence>
<dbReference type="InterPro" id="IPR045155">
    <property type="entry name" value="Beta-lactam_cat"/>
</dbReference>
<feature type="compositionally biased region" description="Low complexity" evidence="1">
    <location>
        <begin position="35"/>
        <end position="48"/>
    </location>
</feature>
<dbReference type="EMBL" id="BOOO01000018">
    <property type="protein sequence ID" value="GII30216.1"/>
    <property type="molecule type" value="Genomic_DNA"/>
</dbReference>
<dbReference type="AlphaFoldDB" id="A0A8J3X7E2"/>
<dbReference type="GO" id="GO:0046677">
    <property type="term" value="P:response to antibiotic"/>
    <property type="evidence" value="ECO:0007669"/>
    <property type="project" value="InterPro"/>
</dbReference>
<feature type="signal peptide" evidence="2">
    <location>
        <begin position="1"/>
        <end position="25"/>
    </location>
</feature>
<organism evidence="4 5">
    <name type="scientific">Planotetraspora mira</name>
    <dbReference type="NCBI Taxonomy" id="58121"/>
    <lineage>
        <taxon>Bacteria</taxon>
        <taxon>Bacillati</taxon>
        <taxon>Actinomycetota</taxon>
        <taxon>Actinomycetes</taxon>
        <taxon>Streptosporangiales</taxon>
        <taxon>Streptosporangiaceae</taxon>
        <taxon>Planotetraspora</taxon>
    </lineage>
</organism>
<comment type="caution">
    <text evidence="4">The sequence shown here is derived from an EMBL/GenBank/DDBJ whole genome shotgun (WGS) entry which is preliminary data.</text>
</comment>
<dbReference type="GO" id="GO:0030655">
    <property type="term" value="P:beta-lactam antibiotic catabolic process"/>
    <property type="evidence" value="ECO:0007669"/>
    <property type="project" value="InterPro"/>
</dbReference>
<dbReference type="PROSITE" id="PS51257">
    <property type="entry name" value="PROKAR_LIPOPROTEIN"/>
    <property type="match status" value="1"/>
</dbReference>
<gene>
    <name evidence="4" type="primary">blaA</name>
    <name evidence="4" type="ORF">Pmi06nite_36580</name>
</gene>
<dbReference type="Gene3D" id="3.40.710.10">
    <property type="entry name" value="DD-peptidase/beta-lactamase superfamily"/>
    <property type="match status" value="1"/>
</dbReference>
<dbReference type="PANTHER" id="PTHR35333">
    <property type="entry name" value="BETA-LACTAMASE"/>
    <property type="match status" value="1"/>
</dbReference>
<dbReference type="PANTHER" id="PTHR35333:SF3">
    <property type="entry name" value="BETA-LACTAMASE-TYPE TRANSPEPTIDASE FOLD CONTAINING PROTEIN"/>
    <property type="match status" value="1"/>
</dbReference>
<sequence>MKDSSRLRTALGVTGLALSALIGLAGCGETTTAKTTTATTAASPSATARIHKPPTSTAPPQAEVDRQLRRLEQQSHGRIGAYAIDTGTGRALSHRAGELFPTLSTFKVMVSAAVLRKARQSDPGLMDRIVHYTGDDLVDHSPVTGKHVDTGMTVAELCDAAITVSDNTAGNLLLKQIGGPAGLTAFYRSLGDSVSRLDRWETELNVWKPGQKRDTTTPSAYARDLLALTLGNALEPADRARLIGWMDDATTGDARIRAGLPEDWTVGDKTGTGPAYGTTNDIAVVRPPSGAPVVMVILTNRRAADGAGDEKIVARTAAILARGLGRTD</sequence>
<dbReference type="Proteomes" id="UP000650628">
    <property type="component" value="Unassembled WGS sequence"/>
</dbReference>
<dbReference type="NCBIfam" id="NF033103">
    <property type="entry name" value="bla_class_A"/>
    <property type="match status" value="1"/>
</dbReference>
<name>A0A8J3X7E2_9ACTN</name>
<evidence type="ECO:0000313" key="5">
    <source>
        <dbReference type="Proteomes" id="UP000650628"/>
    </source>
</evidence>
<evidence type="ECO:0000256" key="2">
    <source>
        <dbReference type="SAM" id="SignalP"/>
    </source>
</evidence>
<protein>
    <submittedName>
        <fullName evidence="4">Beta-lactamase</fullName>
    </submittedName>
</protein>
<dbReference type="InterPro" id="IPR012338">
    <property type="entry name" value="Beta-lactam/transpept-like"/>
</dbReference>
<reference evidence="4 5" key="1">
    <citation type="submission" date="2021-01" db="EMBL/GenBank/DDBJ databases">
        <title>Whole genome shotgun sequence of Planotetraspora mira NBRC 15435.</title>
        <authorList>
            <person name="Komaki H."/>
            <person name="Tamura T."/>
        </authorList>
    </citation>
    <scope>NUCLEOTIDE SEQUENCE [LARGE SCALE GENOMIC DNA]</scope>
    <source>
        <strain evidence="4 5">NBRC 15435</strain>
    </source>
</reference>
<feature type="region of interest" description="Disordered" evidence="1">
    <location>
        <begin position="35"/>
        <end position="63"/>
    </location>
</feature>
<evidence type="ECO:0000313" key="4">
    <source>
        <dbReference type="EMBL" id="GII30216.1"/>
    </source>
</evidence>
<dbReference type="GO" id="GO:0008800">
    <property type="term" value="F:beta-lactamase activity"/>
    <property type="evidence" value="ECO:0007669"/>
    <property type="project" value="InterPro"/>
</dbReference>
<dbReference type="Pfam" id="PF13354">
    <property type="entry name" value="Beta-lactamase2"/>
    <property type="match status" value="1"/>
</dbReference>
<dbReference type="SUPFAM" id="SSF56601">
    <property type="entry name" value="beta-lactamase/transpeptidase-like"/>
    <property type="match status" value="1"/>
</dbReference>
<dbReference type="InterPro" id="IPR000871">
    <property type="entry name" value="Beta-lactam_class-A"/>
</dbReference>
<proteinExistence type="predicted"/>
<accession>A0A8J3X7E2</accession>
<dbReference type="PRINTS" id="PR00118">
    <property type="entry name" value="BLACTAMASEA"/>
</dbReference>
<dbReference type="RefSeq" id="WP_203954196.1">
    <property type="nucleotide sequence ID" value="NZ_BOOO01000018.1"/>
</dbReference>